<dbReference type="GO" id="GO:0044732">
    <property type="term" value="C:mitotic spindle pole body"/>
    <property type="evidence" value="ECO:0007669"/>
    <property type="project" value="TreeGrafter"/>
</dbReference>
<dbReference type="GO" id="GO:0000922">
    <property type="term" value="C:spindle pole"/>
    <property type="evidence" value="ECO:0007669"/>
    <property type="project" value="InterPro"/>
</dbReference>
<comment type="similarity">
    <text evidence="1 5">Belongs to the TUBGCP family.</text>
</comment>
<dbReference type="Pfam" id="PF17681">
    <property type="entry name" value="GCP_N_terminal"/>
    <property type="match status" value="2"/>
</dbReference>
<dbReference type="InterPro" id="IPR041470">
    <property type="entry name" value="GCP_N"/>
</dbReference>
<dbReference type="GeneID" id="90076273"/>
<dbReference type="RefSeq" id="XP_064855280.1">
    <property type="nucleotide sequence ID" value="XM_064999208.1"/>
</dbReference>
<evidence type="ECO:0000259" key="6">
    <source>
        <dbReference type="Pfam" id="PF04130"/>
    </source>
</evidence>
<dbReference type="InterPro" id="IPR007259">
    <property type="entry name" value="GCP"/>
</dbReference>
<keyword evidence="2 5" id="KW-0963">Cytoplasm</keyword>
<keyword evidence="4 5" id="KW-0206">Cytoskeleton</keyword>
<keyword evidence="9" id="KW-1185">Reference proteome</keyword>
<evidence type="ECO:0000256" key="1">
    <source>
        <dbReference type="ARBA" id="ARBA00010337"/>
    </source>
</evidence>
<feature type="domain" description="Gamma tubulin complex component protein N-terminal" evidence="7">
    <location>
        <begin position="50"/>
        <end position="205"/>
    </location>
</feature>
<dbReference type="GO" id="GO:0031122">
    <property type="term" value="P:cytoplasmic microtubule organization"/>
    <property type="evidence" value="ECO:0007669"/>
    <property type="project" value="TreeGrafter"/>
</dbReference>
<feature type="domain" description="Gamma tubulin complex component protein N-terminal" evidence="7">
    <location>
        <begin position="272"/>
        <end position="477"/>
    </location>
</feature>
<dbReference type="GO" id="GO:0000278">
    <property type="term" value="P:mitotic cell cycle"/>
    <property type="evidence" value="ECO:0007669"/>
    <property type="project" value="TreeGrafter"/>
</dbReference>
<evidence type="ECO:0000256" key="4">
    <source>
        <dbReference type="ARBA" id="ARBA00023212"/>
    </source>
</evidence>
<dbReference type="AlphaFoldDB" id="A0AAV5QU36"/>
<dbReference type="GO" id="GO:0051321">
    <property type="term" value="P:meiotic cell cycle"/>
    <property type="evidence" value="ECO:0007669"/>
    <property type="project" value="TreeGrafter"/>
</dbReference>
<dbReference type="InterPro" id="IPR040457">
    <property type="entry name" value="GCP_C"/>
</dbReference>
<comment type="caution">
    <text evidence="8">The sequence shown here is derived from an EMBL/GenBank/DDBJ whole genome shotgun (WGS) entry which is preliminary data.</text>
</comment>
<reference evidence="8 9" key="1">
    <citation type="journal article" date="2023" name="Elife">
        <title>Identification of key yeast species and microbe-microbe interactions impacting larval growth of Drosophila in the wild.</title>
        <authorList>
            <person name="Mure A."/>
            <person name="Sugiura Y."/>
            <person name="Maeda R."/>
            <person name="Honda K."/>
            <person name="Sakurai N."/>
            <person name="Takahashi Y."/>
            <person name="Watada M."/>
            <person name="Katoh T."/>
            <person name="Gotoh A."/>
            <person name="Gotoh Y."/>
            <person name="Taniguchi I."/>
            <person name="Nakamura K."/>
            <person name="Hayashi T."/>
            <person name="Katayama T."/>
            <person name="Uemura T."/>
            <person name="Hattori Y."/>
        </authorList>
    </citation>
    <scope>NUCLEOTIDE SEQUENCE [LARGE SCALE GENOMIC DNA]</scope>
    <source>
        <strain evidence="8 9">SC-9</strain>
    </source>
</reference>
<evidence type="ECO:0000313" key="8">
    <source>
        <dbReference type="EMBL" id="GMM38284.1"/>
    </source>
</evidence>
<evidence type="ECO:0000256" key="3">
    <source>
        <dbReference type="ARBA" id="ARBA00022701"/>
    </source>
</evidence>
<evidence type="ECO:0000256" key="2">
    <source>
        <dbReference type="ARBA" id="ARBA00022490"/>
    </source>
</evidence>
<dbReference type="InterPro" id="IPR042241">
    <property type="entry name" value="GCP_C_sf"/>
</dbReference>
<dbReference type="PANTHER" id="PTHR19302">
    <property type="entry name" value="GAMMA TUBULIN COMPLEX PROTEIN"/>
    <property type="match status" value="1"/>
</dbReference>
<accession>A0AAV5QU36</accession>
<evidence type="ECO:0000313" key="9">
    <source>
        <dbReference type="Proteomes" id="UP001360560"/>
    </source>
</evidence>
<proteinExistence type="inferred from homology"/>
<feature type="domain" description="Gamma tubulin complex component C-terminal" evidence="6">
    <location>
        <begin position="614"/>
        <end position="868"/>
    </location>
</feature>
<keyword evidence="3 5" id="KW-0493">Microtubule</keyword>
<dbReference type="PANTHER" id="PTHR19302:SF13">
    <property type="entry name" value="GAMMA-TUBULIN COMPLEX COMPONENT 2"/>
    <property type="match status" value="1"/>
</dbReference>
<dbReference type="GO" id="GO:0043015">
    <property type="term" value="F:gamma-tubulin binding"/>
    <property type="evidence" value="ECO:0007669"/>
    <property type="project" value="InterPro"/>
</dbReference>
<dbReference type="GO" id="GO:0051011">
    <property type="term" value="F:microtubule minus-end binding"/>
    <property type="evidence" value="ECO:0007669"/>
    <property type="project" value="TreeGrafter"/>
</dbReference>
<dbReference type="EMBL" id="BTFZ01000019">
    <property type="protein sequence ID" value="GMM38284.1"/>
    <property type="molecule type" value="Genomic_DNA"/>
</dbReference>
<dbReference type="Gene3D" id="1.20.120.1900">
    <property type="entry name" value="Gamma-tubulin complex, C-terminal domain"/>
    <property type="match status" value="1"/>
</dbReference>
<dbReference type="Proteomes" id="UP001360560">
    <property type="component" value="Unassembled WGS sequence"/>
</dbReference>
<sequence>MDAVQLLNRNELPFILSSASTPPILTSDHIKVQGPSLNGADMQLQQALILQDLTYVLLGLEGSYIRYSSTYVQALKEKNSEKGLEALLKGPDYKLSKHLNQSLKDITKEIIKLGRFYTALGFFVKIYDNNYFGQINQSLAGFIRSTLDEFRLNLELIIEKLSARSPGTPQMDGLSAYNILLLSNDLKSRGTDLKLRILYEICHIIFKDSKRRLLHSNDFQNFISGLKSDFIAATRTTETSAAMLDHDNSRLRGNNDLSKNGSSGALDLSTDTSQLSVCKGGVVLKTISQQITKNQGNPEIVQFLGNLFDHVSQNYLSMLNNWLVNGIIDDPFDEFMIKPTSSESSIFNFRSGTILDNITKSSGLNIPGNSSASSGTTGPSPWDSKFSLRRDGLPRQFEDYSLRNKLLLTGTYLNMVKDCGILIPFVDISAHSSTNSFSSIVPTDTHFVQSLSDINLLNIQVEHWYYRANYQLMSLFYHGYDLLGIIQDLRNLLFIHGRSAVSFSSLISHNMPALRSHCRNGQYHLPELQRDFYYYYEDTLLLKFGDLKLESVCIFTELEDILNVKPINPEGIFNTSSYQALKNIVNESIGPRGSNATNSGSSSSTNHVSFEDYLINYLTFDLTLPSPLSLIIDQTEIAKFQIIFRWLAVSSYLINLLEEAYLDLQHTMRVAKTELKSDRKTIEALARLSILNYRYLNLLRSIYTSSQQVIEEHFTISYKGLVDGTPQASFLKSSAGEDHSRSGPINSTIFQHHSQVPLSSYSPSPMNSFVSGGSSPTVQTSFEQTKQIIQDMLDSILLYSRLTDNNYLKLVRGYFKRVVNFRKFSKRIISEITLDDDLASDQGKSVNKRFIGEFSNYYKKFSNEISGYEKKFKETRESLPK</sequence>
<dbReference type="Pfam" id="PF04130">
    <property type="entry name" value="GCP_C_terminal"/>
    <property type="match status" value="1"/>
</dbReference>
<evidence type="ECO:0000259" key="7">
    <source>
        <dbReference type="Pfam" id="PF17681"/>
    </source>
</evidence>
<gene>
    <name evidence="8" type="ORF">DASC09_056230</name>
</gene>
<dbReference type="GO" id="GO:0007020">
    <property type="term" value="P:microtubule nucleation"/>
    <property type="evidence" value="ECO:0007669"/>
    <property type="project" value="InterPro"/>
</dbReference>
<dbReference type="GO" id="GO:0000930">
    <property type="term" value="C:gamma-tubulin complex"/>
    <property type="evidence" value="ECO:0007669"/>
    <property type="project" value="TreeGrafter"/>
</dbReference>
<name>A0AAV5QU36_9ASCO</name>
<comment type="subcellular location">
    <subcellularLocation>
        <location evidence="5">Cytoplasm</location>
        <location evidence="5">Cytoskeleton</location>
        <location evidence="5">Microtubule organizing center</location>
    </subcellularLocation>
</comment>
<evidence type="ECO:0000256" key="5">
    <source>
        <dbReference type="RuleBase" id="RU363050"/>
    </source>
</evidence>
<organism evidence="8 9">
    <name type="scientific">Saccharomycopsis crataegensis</name>
    <dbReference type="NCBI Taxonomy" id="43959"/>
    <lineage>
        <taxon>Eukaryota</taxon>
        <taxon>Fungi</taxon>
        <taxon>Dikarya</taxon>
        <taxon>Ascomycota</taxon>
        <taxon>Saccharomycotina</taxon>
        <taxon>Saccharomycetes</taxon>
        <taxon>Saccharomycopsidaceae</taxon>
        <taxon>Saccharomycopsis</taxon>
    </lineage>
</organism>
<dbReference type="GO" id="GO:0005874">
    <property type="term" value="C:microtubule"/>
    <property type="evidence" value="ECO:0007669"/>
    <property type="project" value="UniProtKB-KW"/>
</dbReference>
<protein>
    <recommendedName>
        <fullName evidence="5">Spindle pole body component</fullName>
    </recommendedName>
</protein>
<dbReference type="GO" id="GO:0051225">
    <property type="term" value="P:spindle assembly"/>
    <property type="evidence" value="ECO:0007669"/>
    <property type="project" value="TreeGrafter"/>
</dbReference>